<dbReference type="PROSITE" id="PS51257">
    <property type="entry name" value="PROKAR_LIPOPROTEIN"/>
    <property type="match status" value="1"/>
</dbReference>
<sequence length="68" mass="7015">MVNAALKKITPLLVLAVMLAGCQSHEGPAEKAGKKIDNAASQVKKDVGNATDKAGKKIEDAGNSIKNN</sequence>
<feature type="compositionally biased region" description="Basic and acidic residues" evidence="3">
    <location>
        <begin position="47"/>
        <end position="60"/>
    </location>
</feature>
<evidence type="ECO:0000256" key="1">
    <source>
        <dbReference type="ARBA" id="ARBA00017922"/>
    </source>
</evidence>
<evidence type="ECO:0000256" key="2">
    <source>
        <dbReference type="ARBA" id="ARBA00022729"/>
    </source>
</evidence>
<protein>
    <recommendedName>
        <fullName evidence="1">Type IV secretion system putative lipoprotein virB7</fullName>
    </recommendedName>
</protein>
<reference evidence="6" key="1">
    <citation type="submission" date="2016-09" db="EMBL/GenBank/DDBJ databases">
        <title>Acidihalobacter prosperus F5.</title>
        <authorList>
            <person name="Khaleque H.N."/>
            <person name="Ramsay J.P."/>
            <person name="Kaksonen A.H."/>
            <person name="Boxall N.J."/>
            <person name="Watkin E.L.J."/>
        </authorList>
    </citation>
    <scope>NUCLEOTIDE SEQUENCE [LARGE SCALE GENOMIC DNA]</scope>
    <source>
        <strain evidence="6">F5</strain>
    </source>
</reference>
<dbReference type="InterPro" id="IPR012640">
    <property type="entry name" value="Membr_lipoprot_lipid_attach_CS"/>
</dbReference>
<evidence type="ECO:0000256" key="3">
    <source>
        <dbReference type="SAM" id="MobiDB-lite"/>
    </source>
</evidence>
<dbReference type="Proteomes" id="UP000095401">
    <property type="component" value="Chromosome"/>
</dbReference>
<gene>
    <name evidence="5" type="ORF">BI364_08815</name>
</gene>
<dbReference type="AlphaFoldDB" id="A0A1D8INJ9"/>
<dbReference type="Pfam" id="PF08139">
    <property type="entry name" value="LPAM_1"/>
    <property type="match status" value="1"/>
</dbReference>
<dbReference type="KEGG" id="aprs:BI364_08815"/>
<feature type="signal peptide" evidence="4">
    <location>
        <begin position="1"/>
        <end position="26"/>
    </location>
</feature>
<dbReference type="RefSeq" id="WP_070078426.1">
    <property type="nucleotide sequence ID" value="NZ_CP017415.1"/>
</dbReference>
<accession>A0A1D8INJ9</accession>
<dbReference type="EMBL" id="CP017415">
    <property type="protein sequence ID" value="AOU98050.1"/>
    <property type="molecule type" value="Genomic_DNA"/>
</dbReference>
<keyword evidence="6" id="KW-1185">Reference proteome</keyword>
<proteinExistence type="predicted"/>
<feature type="chain" id="PRO_5009108306" description="Type IV secretion system putative lipoprotein virB7" evidence="4">
    <location>
        <begin position="27"/>
        <end position="68"/>
    </location>
</feature>
<organism evidence="5 6">
    <name type="scientific">Acidihalobacter yilgarnensis</name>
    <dbReference type="NCBI Taxonomy" id="2819280"/>
    <lineage>
        <taxon>Bacteria</taxon>
        <taxon>Pseudomonadati</taxon>
        <taxon>Pseudomonadota</taxon>
        <taxon>Gammaproteobacteria</taxon>
        <taxon>Chromatiales</taxon>
        <taxon>Ectothiorhodospiraceae</taxon>
        <taxon>Acidihalobacter</taxon>
    </lineage>
</organism>
<keyword evidence="2 4" id="KW-0732">Signal</keyword>
<evidence type="ECO:0000313" key="5">
    <source>
        <dbReference type="EMBL" id="AOU98050.1"/>
    </source>
</evidence>
<name>A0A1D8INJ9_9GAMM</name>
<feature type="region of interest" description="Disordered" evidence="3">
    <location>
        <begin position="47"/>
        <end position="68"/>
    </location>
</feature>
<evidence type="ECO:0000313" key="6">
    <source>
        <dbReference type="Proteomes" id="UP000095401"/>
    </source>
</evidence>
<evidence type="ECO:0000256" key="4">
    <source>
        <dbReference type="SAM" id="SignalP"/>
    </source>
</evidence>